<name>A0A7S3K385_9STRA</name>
<keyword evidence="1" id="KW-1133">Transmembrane helix</keyword>
<reference evidence="2" key="1">
    <citation type="submission" date="2021-01" db="EMBL/GenBank/DDBJ databases">
        <authorList>
            <person name="Corre E."/>
            <person name="Pelletier E."/>
            <person name="Niang G."/>
            <person name="Scheremetjew M."/>
            <person name="Finn R."/>
            <person name="Kale V."/>
            <person name="Holt S."/>
            <person name="Cochrane G."/>
            <person name="Meng A."/>
            <person name="Brown T."/>
            <person name="Cohen L."/>
        </authorList>
    </citation>
    <scope>NUCLEOTIDE SEQUENCE</scope>
    <source>
        <strain evidence="2">CCMP1510</strain>
    </source>
</reference>
<dbReference type="AlphaFoldDB" id="A0A7S3K385"/>
<organism evidence="2">
    <name type="scientific">Aureoumbra lagunensis</name>
    <dbReference type="NCBI Taxonomy" id="44058"/>
    <lineage>
        <taxon>Eukaryota</taxon>
        <taxon>Sar</taxon>
        <taxon>Stramenopiles</taxon>
        <taxon>Ochrophyta</taxon>
        <taxon>Pelagophyceae</taxon>
        <taxon>Pelagomonadales</taxon>
        <taxon>Aureoumbra</taxon>
    </lineage>
</organism>
<feature type="transmembrane region" description="Helical" evidence="1">
    <location>
        <begin position="54"/>
        <end position="75"/>
    </location>
</feature>
<dbReference type="EMBL" id="HBIJ01021803">
    <property type="protein sequence ID" value="CAE0373342.1"/>
    <property type="molecule type" value="Transcribed_RNA"/>
</dbReference>
<accession>A0A7S3K385</accession>
<keyword evidence="1" id="KW-0812">Transmembrane</keyword>
<keyword evidence="1" id="KW-0472">Membrane</keyword>
<protein>
    <recommendedName>
        <fullName evidence="3">Mitochondrial import inner membrane translocase subunit TIM22</fullName>
    </recommendedName>
</protein>
<sequence length="128" mass="14002">MSKKEPGILTYAVFGGICGSLTGLTMGVVDAGMQMQREGSFDMSRGLRLGVNEMARSSILMGGFFTAYQTIKYILYHTAGFKDVQALVGATTTISLAPFALLPPLRRYIPFGGMLIAVDFYHSHLRKR</sequence>
<evidence type="ECO:0000313" key="2">
    <source>
        <dbReference type="EMBL" id="CAE0373342.1"/>
    </source>
</evidence>
<evidence type="ECO:0008006" key="3">
    <source>
        <dbReference type="Google" id="ProtNLM"/>
    </source>
</evidence>
<evidence type="ECO:0000256" key="1">
    <source>
        <dbReference type="SAM" id="Phobius"/>
    </source>
</evidence>
<gene>
    <name evidence="2" type="ORF">ALAG00032_LOCUS14143</name>
</gene>
<feature type="transmembrane region" description="Helical" evidence="1">
    <location>
        <begin position="12"/>
        <end position="33"/>
    </location>
</feature>
<proteinExistence type="predicted"/>